<sequence length="439" mass="48618">MPPSRPNAPFSEPYWHYGAPPPYYTESHFKLQAETRAYVNEYITPFCEEWERQGSIPREASSTLHKRRGLLGYVAAGLFPPEPDYLGEVILPCGIPPDKWDGFHDHIVVDELTRCGYMGVVWALACGNIIGCPPLINHGTPEQKRRLLPSIYNGTTRFCLAVTEPSAGSDVAGIKTVAKRQGDKYIVNGTKKWITNGVYADYCTAAVRTGGPGQSGISALVIPLDAKGVTRRRMDNSGINASGSTFIEFDDVEVPIGNLLGKENEGFGIIMSSKVTDFNHERLWLATICLRLARVCVGHAHDYATKRETFGKKLIENQIIRAKLVDSGKKIQAAYAWLEQLIWTRQRLTNHDGPDTLGASVAMLKTLSARTLEETVREAQQIFGGLGYSKNGRGRVVEQISRDFRVLVVGGGSEEILTDFAYRQESRTLKRLANEASKL</sequence>
<dbReference type="RefSeq" id="XP_003049220.1">
    <property type="nucleotide sequence ID" value="XM_003049174.1"/>
</dbReference>
<dbReference type="InterPro" id="IPR006091">
    <property type="entry name" value="Acyl-CoA_Oxase/DH_mid-dom"/>
</dbReference>
<dbReference type="VEuPathDB" id="FungiDB:NECHADRAFT_45046"/>
<dbReference type="FunFam" id="2.40.110.10:FF:000002">
    <property type="entry name" value="Acyl-CoA dehydrogenase fadE12"/>
    <property type="match status" value="1"/>
</dbReference>
<comment type="cofactor">
    <cofactor evidence="1 6">
        <name>FAD</name>
        <dbReference type="ChEBI" id="CHEBI:57692"/>
    </cofactor>
</comment>
<dbReference type="AlphaFoldDB" id="C7YX16"/>
<dbReference type="InterPro" id="IPR050741">
    <property type="entry name" value="Acyl-CoA_dehydrogenase"/>
</dbReference>
<dbReference type="GO" id="GO:0003995">
    <property type="term" value="F:acyl-CoA dehydrogenase activity"/>
    <property type="evidence" value="ECO:0007669"/>
    <property type="project" value="InterPro"/>
</dbReference>
<evidence type="ECO:0000313" key="11">
    <source>
        <dbReference type="Proteomes" id="UP000005206"/>
    </source>
</evidence>
<organism evidence="10 11">
    <name type="scientific">Fusarium vanettenii (strain ATCC MYA-4622 / CBS 123669 / FGSC 9596 / NRRL 45880 / 77-13-4)</name>
    <name type="common">Fusarium solani subsp. pisi</name>
    <dbReference type="NCBI Taxonomy" id="660122"/>
    <lineage>
        <taxon>Eukaryota</taxon>
        <taxon>Fungi</taxon>
        <taxon>Dikarya</taxon>
        <taxon>Ascomycota</taxon>
        <taxon>Pezizomycotina</taxon>
        <taxon>Sordariomycetes</taxon>
        <taxon>Hypocreomycetidae</taxon>
        <taxon>Hypocreales</taxon>
        <taxon>Nectriaceae</taxon>
        <taxon>Fusarium</taxon>
        <taxon>Fusarium solani species complex</taxon>
        <taxon>Fusarium vanettenii</taxon>
    </lineage>
</organism>
<dbReference type="InterPro" id="IPR009100">
    <property type="entry name" value="AcylCoA_DH/oxidase_NM_dom_sf"/>
</dbReference>
<dbReference type="InterPro" id="IPR036250">
    <property type="entry name" value="AcylCo_DH-like_C"/>
</dbReference>
<dbReference type="Gene3D" id="2.40.110.10">
    <property type="entry name" value="Butyryl-CoA Dehydrogenase, subunit A, domain 2"/>
    <property type="match status" value="1"/>
</dbReference>
<protein>
    <recommendedName>
        <fullName evidence="12">Acyl-CoA dehydrogenase</fullName>
    </recommendedName>
</protein>
<dbReference type="InParanoid" id="C7YX16"/>
<dbReference type="InterPro" id="IPR006089">
    <property type="entry name" value="Acyl-CoA_DH_CS"/>
</dbReference>
<dbReference type="Pfam" id="PF02770">
    <property type="entry name" value="Acyl-CoA_dh_M"/>
    <property type="match status" value="1"/>
</dbReference>
<dbReference type="InterPro" id="IPR013786">
    <property type="entry name" value="AcylCoA_DH/ox_N"/>
</dbReference>
<comment type="similarity">
    <text evidence="2 6">Belongs to the acyl-CoA dehydrogenase family.</text>
</comment>
<dbReference type="PROSITE" id="PS00072">
    <property type="entry name" value="ACYL_COA_DH_1"/>
    <property type="match status" value="1"/>
</dbReference>
<dbReference type="Pfam" id="PF00441">
    <property type="entry name" value="Acyl-CoA_dh_1"/>
    <property type="match status" value="1"/>
</dbReference>
<dbReference type="Pfam" id="PF02771">
    <property type="entry name" value="Acyl-CoA_dh_N"/>
    <property type="match status" value="1"/>
</dbReference>
<dbReference type="EMBL" id="GG698902">
    <property type="protein sequence ID" value="EEU43507.1"/>
    <property type="molecule type" value="Genomic_DNA"/>
</dbReference>
<dbReference type="OMA" id="FFDEAYR"/>
<keyword evidence="3 6" id="KW-0285">Flavoprotein</keyword>
<dbReference type="InterPro" id="IPR009075">
    <property type="entry name" value="AcylCo_DH/oxidase_C"/>
</dbReference>
<gene>
    <name evidence="10" type="ORF">NECHADRAFT_45046</name>
</gene>
<evidence type="ECO:0000259" key="8">
    <source>
        <dbReference type="Pfam" id="PF02770"/>
    </source>
</evidence>
<reference evidence="10 11" key="1">
    <citation type="journal article" date="2009" name="PLoS Genet.">
        <title>The genome of Nectria haematococca: contribution of supernumerary chromosomes to gene expansion.</title>
        <authorList>
            <person name="Coleman J.J."/>
            <person name="Rounsley S.D."/>
            <person name="Rodriguez-Carres M."/>
            <person name="Kuo A."/>
            <person name="Wasmann C.C."/>
            <person name="Grimwood J."/>
            <person name="Schmutz J."/>
            <person name="Taga M."/>
            <person name="White G.J."/>
            <person name="Zhou S."/>
            <person name="Schwartz D.C."/>
            <person name="Freitag M."/>
            <person name="Ma L.J."/>
            <person name="Danchin E.G."/>
            <person name="Henrissat B."/>
            <person name="Coutinho P.M."/>
            <person name="Nelson D.R."/>
            <person name="Straney D."/>
            <person name="Napoli C.A."/>
            <person name="Barker B.M."/>
            <person name="Gribskov M."/>
            <person name="Rep M."/>
            <person name="Kroken S."/>
            <person name="Molnar I."/>
            <person name="Rensing C."/>
            <person name="Kennell J.C."/>
            <person name="Zamora J."/>
            <person name="Farman M.L."/>
            <person name="Selker E.U."/>
            <person name="Salamov A."/>
            <person name="Shapiro H."/>
            <person name="Pangilinan J."/>
            <person name="Lindquist E."/>
            <person name="Lamers C."/>
            <person name="Grigoriev I.V."/>
            <person name="Geiser D.M."/>
            <person name="Covert S.F."/>
            <person name="Temporini E."/>
            <person name="Vanetten H.D."/>
        </authorList>
    </citation>
    <scope>NUCLEOTIDE SEQUENCE [LARGE SCALE GENOMIC DNA]</scope>
    <source>
        <strain evidence="11">ATCC MYA-4622 / CBS 123669 / FGSC 9596 / NRRL 45880 / 77-13-4</strain>
    </source>
</reference>
<dbReference type="eggNOG" id="KOG0139">
    <property type="taxonomic scope" value="Eukaryota"/>
</dbReference>
<dbReference type="GO" id="GO:0050660">
    <property type="term" value="F:flavin adenine dinucleotide binding"/>
    <property type="evidence" value="ECO:0007669"/>
    <property type="project" value="InterPro"/>
</dbReference>
<dbReference type="PANTHER" id="PTHR48083:SF17">
    <property type="entry name" value="ACYL-COA DEHYDROGENASE (AFU_ORTHOLOGUE AFUA_2G16630)-RELATED"/>
    <property type="match status" value="1"/>
</dbReference>
<feature type="domain" description="Acyl-CoA dehydrogenase/oxidase C-terminal" evidence="7">
    <location>
        <begin position="265"/>
        <end position="422"/>
    </location>
</feature>
<evidence type="ECO:0008006" key="12">
    <source>
        <dbReference type="Google" id="ProtNLM"/>
    </source>
</evidence>
<dbReference type="PANTHER" id="PTHR48083">
    <property type="entry name" value="MEDIUM-CHAIN SPECIFIC ACYL-COA DEHYDROGENASE, MITOCHONDRIAL-RELATED"/>
    <property type="match status" value="1"/>
</dbReference>
<dbReference type="SUPFAM" id="SSF56645">
    <property type="entry name" value="Acyl-CoA dehydrogenase NM domain-like"/>
    <property type="match status" value="1"/>
</dbReference>
<feature type="domain" description="Acyl-CoA oxidase/dehydrogenase middle" evidence="8">
    <location>
        <begin position="159"/>
        <end position="252"/>
    </location>
</feature>
<dbReference type="Gene3D" id="1.10.540.10">
    <property type="entry name" value="Acyl-CoA dehydrogenase/oxidase, N-terminal domain"/>
    <property type="match status" value="1"/>
</dbReference>
<dbReference type="SUPFAM" id="SSF47203">
    <property type="entry name" value="Acyl-CoA dehydrogenase C-terminal domain-like"/>
    <property type="match status" value="1"/>
</dbReference>
<keyword evidence="5 6" id="KW-0560">Oxidoreductase</keyword>
<evidence type="ECO:0000259" key="9">
    <source>
        <dbReference type="Pfam" id="PF02771"/>
    </source>
</evidence>
<evidence type="ECO:0000256" key="6">
    <source>
        <dbReference type="RuleBase" id="RU362125"/>
    </source>
</evidence>
<evidence type="ECO:0000256" key="5">
    <source>
        <dbReference type="ARBA" id="ARBA00023002"/>
    </source>
</evidence>
<name>C7YX16_FUSV7</name>
<dbReference type="HOGENOM" id="CLU_018204_4_1_1"/>
<keyword evidence="11" id="KW-1185">Reference proteome</keyword>
<evidence type="ECO:0000256" key="4">
    <source>
        <dbReference type="ARBA" id="ARBA00022827"/>
    </source>
</evidence>
<dbReference type="STRING" id="660122.C7YX16"/>
<evidence type="ECO:0000259" key="7">
    <source>
        <dbReference type="Pfam" id="PF00441"/>
    </source>
</evidence>
<evidence type="ECO:0000256" key="1">
    <source>
        <dbReference type="ARBA" id="ARBA00001974"/>
    </source>
</evidence>
<feature type="domain" description="Acyl-CoA dehydrogenase/oxidase N-terminal" evidence="9">
    <location>
        <begin position="103"/>
        <end position="154"/>
    </location>
</feature>
<dbReference type="GO" id="GO:0033539">
    <property type="term" value="P:fatty acid beta-oxidation using acyl-CoA dehydrogenase"/>
    <property type="evidence" value="ECO:0007669"/>
    <property type="project" value="TreeGrafter"/>
</dbReference>
<evidence type="ECO:0000256" key="2">
    <source>
        <dbReference type="ARBA" id="ARBA00009347"/>
    </source>
</evidence>
<evidence type="ECO:0000313" key="10">
    <source>
        <dbReference type="EMBL" id="EEU43507.1"/>
    </source>
</evidence>
<dbReference type="GO" id="GO:0005737">
    <property type="term" value="C:cytoplasm"/>
    <property type="evidence" value="ECO:0007669"/>
    <property type="project" value="TreeGrafter"/>
</dbReference>
<accession>C7YX16</accession>
<dbReference type="GeneID" id="9666127"/>
<dbReference type="Proteomes" id="UP000005206">
    <property type="component" value="Chromosome 7"/>
</dbReference>
<keyword evidence="4 6" id="KW-0274">FAD</keyword>
<dbReference type="InterPro" id="IPR046373">
    <property type="entry name" value="Acyl-CoA_Oxase/DH_mid-dom_sf"/>
</dbReference>
<dbReference type="InterPro" id="IPR037069">
    <property type="entry name" value="AcylCoA_DH/ox_N_sf"/>
</dbReference>
<proteinExistence type="inferred from homology"/>
<evidence type="ECO:0000256" key="3">
    <source>
        <dbReference type="ARBA" id="ARBA00022630"/>
    </source>
</evidence>
<dbReference type="KEGG" id="nhe:NECHADRAFT_45046"/>
<dbReference type="Gene3D" id="1.20.140.10">
    <property type="entry name" value="Butyryl-CoA Dehydrogenase, subunit A, domain 3"/>
    <property type="match status" value="1"/>
</dbReference>
<dbReference type="OrthoDB" id="10254877at2759"/>